<evidence type="ECO:0000256" key="1">
    <source>
        <dbReference type="SAM" id="MobiDB-lite"/>
    </source>
</evidence>
<organism evidence="3">
    <name type="scientific">Notodromas monacha</name>
    <dbReference type="NCBI Taxonomy" id="399045"/>
    <lineage>
        <taxon>Eukaryota</taxon>
        <taxon>Metazoa</taxon>
        <taxon>Ecdysozoa</taxon>
        <taxon>Arthropoda</taxon>
        <taxon>Crustacea</taxon>
        <taxon>Oligostraca</taxon>
        <taxon>Ostracoda</taxon>
        <taxon>Podocopa</taxon>
        <taxon>Podocopida</taxon>
        <taxon>Cypridocopina</taxon>
        <taxon>Cypridoidea</taxon>
        <taxon>Cyprididae</taxon>
        <taxon>Notodromas</taxon>
    </lineage>
</organism>
<sequence length="533" mass="59372">MLSERRWSEGSALRFLKAKANQLSLSAPSSPSPSTSSLSWSTSMCSSSELLDGQSVEDVSSGSSSEPGTEDVPGFPPGEIRQHATDGFMKRFWRRKKSLTINEYDPSFKVIYLGNVLTGWAKGEGCVDRPLATLWKNYKAQNGKQEIQMKMTVSNSGLKAFTKEHGLTEYWSNRVTFCNTHPRFPKVFCWVYRHEGRRLKQELRCHAVLCPSEAKAGKLAQALQDRLQFALQEFRRDKLNRQKARLSLANCVYDVPSLPRRKQLLSTGMNNYRPPLERSKSAPKLKSIEEGYEESALEDLVEEDEDNEETLLDEAPIINGTHPNPTSNPEIITDQDQDDEEDEVSFAYNPDSSSCPCAKSGECQCQRQKPGELYGTLPGQLLGVEAPDDYEEEEEEEEASSSPPTSSRLLPRSSLPSHVLPGPVRVDPSPHEPRSSFSLGSRVCPGEKPHCEAGLCDEQFCSARSSTRLAEDLERLRLDGAPDLVLESNNNINNNNNITSNTFVAEKKGFDEKEILRAVTIAGLVGCFRQSKA</sequence>
<feature type="compositionally biased region" description="Low complexity" evidence="1">
    <location>
        <begin position="400"/>
        <end position="417"/>
    </location>
</feature>
<keyword evidence="4" id="KW-1185">Reference proteome</keyword>
<protein>
    <recommendedName>
        <fullName evidence="2">PID domain-containing protein</fullName>
    </recommendedName>
</protein>
<evidence type="ECO:0000259" key="2">
    <source>
        <dbReference type="SMART" id="SM00462"/>
    </source>
</evidence>
<feature type="compositionally biased region" description="Acidic residues" evidence="1">
    <location>
        <begin position="333"/>
        <end position="344"/>
    </location>
</feature>
<dbReference type="SMART" id="SM00462">
    <property type="entry name" value="PTB"/>
    <property type="match status" value="1"/>
</dbReference>
<proteinExistence type="predicted"/>
<dbReference type="InterPro" id="IPR011993">
    <property type="entry name" value="PH-like_dom_sf"/>
</dbReference>
<dbReference type="OrthoDB" id="5962185at2759"/>
<dbReference type="InterPro" id="IPR006020">
    <property type="entry name" value="PTB/PI_dom"/>
</dbReference>
<dbReference type="Gene3D" id="2.30.29.30">
    <property type="entry name" value="Pleckstrin-homology domain (PH domain)/Phosphotyrosine-binding domain (PTB)"/>
    <property type="match status" value="1"/>
</dbReference>
<evidence type="ECO:0000313" key="3">
    <source>
        <dbReference type="EMBL" id="CAD7274690.1"/>
    </source>
</evidence>
<name>A0A7R9GA04_9CRUS</name>
<dbReference type="InterPro" id="IPR051133">
    <property type="entry name" value="Adapter_Engulfment-Domain"/>
</dbReference>
<accession>A0A7R9GA04</accession>
<dbReference type="PANTHER" id="PTHR11232:SF2">
    <property type="entry name" value="FI05246P"/>
    <property type="match status" value="1"/>
</dbReference>
<feature type="compositionally biased region" description="Acidic residues" evidence="1">
    <location>
        <begin position="291"/>
        <end position="312"/>
    </location>
</feature>
<feature type="domain" description="PID" evidence="2">
    <location>
        <begin position="103"/>
        <end position="240"/>
    </location>
</feature>
<dbReference type="EMBL" id="OA882318">
    <property type="protein sequence ID" value="CAD7274690.1"/>
    <property type="molecule type" value="Genomic_DNA"/>
</dbReference>
<dbReference type="Proteomes" id="UP000678499">
    <property type="component" value="Unassembled WGS sequence"/>
</dbReference>
<evidence type="ECO:0000313" key="4">
    <source>
        <dbReference type="Proteomes" id="UP000678499"/>
    </source>
</evidence>
<gene>
    <name evidence="3" type="ORF">NMOB1V02_LOCUS2513</name>
</gene>
<reference evidence="3" key="1">
    <citation type="submission" date="2020-11" db="EMBL/GenBank/DDBJ databases">
        <authorList>
            <person name="Tran Van P."/>
        </authorList>
    </citation>
    <scope>NUCLEOTIDE SEQUENCE</scope>
</reference>
<feature type="region of interest" description="Disordered" evidence="1">
    <location>
        <begin position="387"/>
        <end position="440"/>
    </location>
</feature>
<dbReference type="SUPFAM" id="SSF50729">
    <property type="entry name" value="PH domain-like"/>
    <property type="match status" value="1"/>
</dbReference>
<feature type="region of interest" description="Disordered" evidence="1">
    <location>
        <begin position="291"/>
        <end position="361"/>
    </location>
</feature>
<feature type="compositionally biased region" description="Low complexity" evidence="1">
    <location>
        <begin position="23"/>
        <end position="66"/>
    </location>
</feature>
<dbReference type="EMBL" id="CAJPEX010000281">
    <property type="protein sequence ID" value="CAG0914842.1"/>
    <property type="molecule type" value="Genomic_DNA"/>
</dbReference>
<dbReference type="AlphaFoldDB" id="A0A7R9GA04"/>
<dbReference type="InterPro" id="IPR033930">
    <property type="entry name" value="FAM43A/B_PTB"/>
</dbReference>
<feature type="compositionally biased region" description="Polar residues" evidence="1">
    <location>
        <begin position="321"/>
        <end position="330"/>
    </location>
</feature>
<dbReference type="CDD" id="cd01214">
    <property type="entry name" value="PTB_FAM43A"/>
    <property type="match status" value="1"/>
</dbReference>
<feature type="region of interest" description="Disordered" evidence="1">
    <location>
        <begin position="22"/>
        <end position="80"/>
    </location>
</feature>
<feature type="compositionally biased region" description="Acidic residues" evidence="1">
    <location>
        <begin position="387"/>
        <end position="399"/>
    </location>
</feature>
<dbReference type="Pfam" id="PF14719">
    <property type="entry name" value="PID_2"/>
    <property type="match status" value="1"/>
</dbReference>
<dbReference type="PANTHER" id="PTHR11232">
    <property type="entry name" value="PHOSPHOTYROSINE INTERACTION DOMAIN-CONTAINING FAMILY MEMBER"/>
    <property type="match status" value="1"/>
</dbReference>